<gene>
    <name evidence="2" type="ORF">Hypma_005488</name>
</gene>
<dbReference type="EMBL" id="LUEZ02000229">
    <property type="protein sequence ID" value="RDB15013.1"/>
    <property type="molecule type" value="Genomic_DNA"/>
</dbReference>
<feature type="region of interest" description="Disordered" evidence="1">
    <location>
        <begin position="134"/>
        <end position="157"/>
    </location>
</feature>
<feature type="compositionally biased region" description="Low complexity" evidence="1">
    <location>
        <begin position="134"/>
        <end position="146"/>
    </location>
</feature>
<comment type="caution">
    <text evidence="2">The sequence shown here is derived from an EMBL/GenBank/DDBJ whole genome shotgun (WGS) entry which is preliminary data.</text>
</comment>
<reference evidence="2" key="1">
    <citation type="submission" date="2018-04" db="EMBL/GenBank/DDBJ databases">
        <title>Whole genome sequencing of Hypsizygus marmoreus.</title>
        <authorList>
            <person name="Choi I.-G."/>
            <person name="Min B."/>
            <person name="Kim J.-G."/>
            <person name="Kim S."/>
            <person name="Oh Y.-L."/>
            <person name="Kong W.-S."/>
            <person name="Park H."/>
            <person name="Jeong J."/>
            <person name="Song E.-S."/>
        </authorList>
    </citation>
    <scope>NUCLEOTIDE SEQUENCE [LARGE SCALE GENOMIC DNA]</scope>
    <source>
        <strain evidence="2">51987-8</strain>
    </source>
</reference>
<evidence type="ECO:0000313" key="3">
    <source>
        <dbReference type="Proteomes" id="UP000076154"/>
    </source>
</evidence>
<dbReference type="Proteomes" id="UP000076154">
    <property type="component" value="Unassembled WGS sequence"/>
</dbReference>
<keyword evidence="3" id="KW-1185">Reference proteome</keyword>
<dbReference type="InParanoid" id="A0A369J5P8"/>
<dbReference type="AlphaFoldDB" id="A0A369J5P8"/>
<evidence type="ECO:0000256" key="1">
    <source>
        <dbReference type="SAM" id="MobiDB-lite"/>
    </source>
</evidence>
<proteinExistence type="predicted"/>
<organism evidence="2 3">
    <name type="scientific">Hypsizygus marmoreus</name>
    <name type="common">White beech mushroom</name>
    <name type="synonym">Agaricus marmoreus</name>
    <dbReference type="NCBI Taxonomy" id="39966"/>
    <lineage>
        <taxon>Eukaryota</taxon>
        <taxon>Fungi</taxon>
        <taxon>Dikarya</taxon>
        <taxon>Basidiomycota</taxon>
        <taxon>Agaricomycotina</taxon>
        <taxon>Agaricomycetes</taxon>
        <taxon>Agaricomycetidae</taxon>
        <taxon>Agaricales</taxon>
        <taxon>Tricholomatineae</taxon>
        <taxon>Lyophyllaceae</taxon>
        <taxon>Hypsizygus</taxon>
    </lineage>
</organism>
<sequence>MVDTPLWKGISRNGLVQYVGENVVMGLEHSDETVLQGPMFVSSTSSPGLAVETALLHNNRYSISNQCWSQERPRSSSRPHIFLYATNRLAVQSYYPTSNPRATRLHLNAPERHLVPTRIYSRTQDTALIKATPLTTSPATGSTLTTPQKTSPFAHGQHPRIRIAPSAAHVMSPRRYLPPCQITIERIIVRRAPLPTPPGASGFLSPELIESDRGRTL</sequence>
<feature type="region of interest" description="Disordered" evidence="1">
    <location>
        <begin position="195"/>
        <end position="217"/>
    </location>
</feature>
<accession>A0A369J5P8</accession>
<protein>
    <submittedName>
        <fullName evidence="2">Uncharacterized protein</fullName>
    </submittedName>
</protein>
<name>A0A369J5P8_HYPMA</name>
<evidence type="ECO:0000313" key="2">
    <source>
        <dbReference type="EMBL" id="RDB15013.1"/>
    </source>
</evidence>